<dbReference type="PROSITE" id="PS00280">
    <property type="entry name" value="BPTI_KUNITZ_1"/>
    <property type="match status" value="1"/>
</dbReference>
<name>A0A645ADT0_9ZZZZ</name>
<dbReference type="AlphaFoldDB" id="A0A645ADT0"/>
<accession>A0A645ADT0</accession>
<evidence type="ECO:0000313" key="1">
    <source>
        <dbReference type="EMBL" id="MPM51187.1"/>
    </source>
</evidence>
<gene>
    <name evidence="1" type="ORF">SDC9_97934</name>
</gene>
<protein>
    <submittedName>
        <fullName evidence="1">Uncharacterized protein</fullName>
    </submittedName>
</protein>
<dbReference type="EMBL" id="VSSQ01013299">
    <property type="protein sequence ID" value="MPM51187.1"/>
    <property type="molecule type" value="Genomic_DNA"/>
</dbReference>
<comment type="caution">
    <text evidence="1">The sequence shown here is derived from an EMBL/GenBank/DDBJ whole genome shotgun (WGS) entry which is preliminary data.</text>
</comment>
<dbReference type="InterPro" id="IPR020901">
    <property type="entry name" value="Prtase_inh_Kunz-CS"/>
</dbReference>
<organism evidence="1">
    <name type="scientific">bioreactor metagenome</name>
    <dbReference type="NCBI Taxonomy" id="1076179"/>
    <lineage>
        <taxon>unclassified sequences</taxon>
        <taxon>metagenomes</taxon>
        <taxon>ecological metagenomes</taxon>
    </lineage>
</organism>
<proteinExistence type="predicted"/>
<sequence>MHIDKTVLLKKLVDRSRYHRAHAKRRLKGVCARAQVLNRAQVLQRVPLLLQRIVRRASALQDDFTCMNFKWLGCVRRHDQFAADRDCAARGKPVTQISVIALKDDLNGCKACSVGEFDKAGRLALAHGAYPAADFDRADKRFRRLLNLRQFERHKKIPL</sequence>
<reference evidence="1" key="1">
    <citation type="submission" date="2019-08" db="EMBL/GenBank/DDBJ databases">
        <authorList>
            <person name="Kucharzyk K."/>
            <person name="Murdoch R.W."/>
            <person name="Higgins S."/>
            <person name="Loffler F."/>
        </authorList>
    </citation>
    <scope>NUCLEOTIDE SEQUENCE</scope>
</reference>